<evidence type="ECO:0000259" key="6">
    <source>
        <dbReference type="PROSITE" id="PS50217"/>
    </source>
</evidence>
<feature type="region of interest" description="Disordered" evidence="5">
    <location>
        <begin position="153"/>
        <end position="175"/>
    </location>
</feature>
<keyword evidence="8" id="KW-1185">Reference proteome</keyword>
<proteinExistence type="predicted"/>
<evidence type="ECO:0000313" key="7">
    <source>
        <dbReference type="EMBL" id="ODV82731.1"/>
    </source>
</evidence>
<gene>
    <name evidence="7" type="ORF">CANARDRAFT_30590</name>
</gene>
<feature type="region of interest" description="Disordered" evidence="5">
    <location>
        <begin position="471"/>
        <end position="525"/>
    </location>
</feature>
<evidence type="ECO:0000256" key="4">
    <source>
        <dbReference type="ARBA" id="ARBA00023242"/>
    </source>
</evidence>
<keyword evidence="4" id="KW-0539">Nucleus</keyword>
<comment type="subcellular location">
    <subcellularLocation>
        <location evidence="1">Nucleus</location>
    </subcellularLocation>
</comment>
<dbReference type="STRING" id="983967.A0A1E4STC3"/>
<organism evidence="7 8">
    <name type="scientific">[Candida] arabinofermentans NRRL YB-2248</name>
    <dbReference type="NCBI Taxonomy" id="983967"/>
    <lineage>
        <taxon>Eukaryota</taxon>
        <taxon>Fungi</taxon>
        <taxon>Dikarya</taxon>
        <taxon>Ascomycota</taxon>
        <taxon>Saccharomycotina</taxon>
        <taxon>Pichiomycetes</taxon>
        <taxon>Pichiales</taxon>
        <taxon>Pichiaceae</taxon>
        <taxon>Ogataea</taxon>
        <taxon>Ogataea/Candida clade</taxon>
    </lineage>
</organism>
<dbReference type="SMART" id="SM00338">
    <property type="entry name" value="BRLZ"/>
    <property type="match status" value="1"/>
</dbReference>
<reference evidence="8" key="1">
    <citation type="submission" date="2016-04" db="EMBL/GenBank/DDBJ databases">
        <title>Comparative genomics of biotechnologically important yeasts.</title>
        <authorList>
            <consortium name="DOE Joint Genome Institute"/>
            <person name="Riley R."/>
            <person name="Haridas S."/>
            <person name="Wolfe K.H."/>
            <person name="Lopes M.R."/>
            <person name="Hittinger C.T."/>
            <person name="Goker M."/>
            <person name="Salamov A."/>
            <person name="Wisecaver J."/>
            <person name="Long T.M."/>
            <person name="Aerts A.L."/>
            <person name="Barry K."/>
            <person name="Choi C."/>
            <person name="Clum A."/>
            <person name="Coughlan A.Y."/>
            <person name="Deshpande S."/>
            <person name="Douglass A.P."/>
            <person name="Hanson S.J."/>
            <person name="Klenk H.-P."/>
            <person name="Labutti K."/>
            <person name="Lapidus A."/>
            <person name="Lindquist E."/>
            <person name="Lipzen A."/>
            <person name="Meier-Kolthoff J.P."/>
            <person name="Ohm R.A."/>
            <person name="Otillar R.P."/>
            <person name="Pangilinan J."/>
            <person name="Peng Y."/>
            <person name="Rokas A."/>
            <person name="Rosa C.A."/>
            <person name="Scheuner C."/>
            <person name="Sibirny A.A."/>
            <person name="Slot J.C."/>
            <person name="Stielow J.B."/>
            <person name="Sun H."/>
            <person name="Kurtzman C.P."/>
            <person name="Blackwell M."/>
            <person name="Grigoriev I.V."/>
            <person name="Jeffries T.W."/>
        </authorList>
    </citation>
    <scope>NUCLEOTIDE SEQUENCE [LARGE SCALE GENOMIC DNA]</scope>
    <source>
        <strain evidence="8">NRRL YB-2248</strain>
    </source>
</reference>
<dbReference type="Proteomes" id="UP000094801">
    <property type="component" value="Unassembled WGS sequence"/>
</dbReference>
<dbReference type="EMBL" id="KV453875">
    <property type="protein sequence ID" value="ODV82731.1"/>
    <property type="molecule type" value="Genomic_DNA"/>
</dbReference>
<protein>
    <recommendedName>
        <fullName evidence="6">BZIP domain-containing protein</fullName>
    </recommendedName>
</protein>
<dbReference type="PANTHER" id="PTHR19304">
    <property type="entry name" value="CYCLIC-AMP RESPONSE ELEMENT BINDING PROTEIN"/>
    <property type="match status" value="1"/>
</dbReference>
<feature type="compositionally biased region" description="Acidic residues" evidence="5">
    <location>
        <begin position="471"/>
        <end position="500"/>
    </location>
</feature>
<dbReference type="OrthoDB" id="295274at2759"/>
<dbReference type="AlphaFoldDB" id="A0A1E4STC3"/>
<keyword evidence="3" id="KW-0804">Transcription</keyword>
<dbReference type="GO" id="GO:0005634">
    <property type="term" value="C:nucleus"/>
    <property type="evidence" value="ECO:0007669"/>
    <property type="project" value="UniProtKB-SubCell"/>
</dbReference>
<dbReference type="Pfam" id="PF00170">
    <property type="entry name" value="bZIP_1"/>
    <property type="match status" value="1"/>
</dbReference>
<dbReference type="Gene3D" id="1.20.5.170">
    <property type="match status" value="1"/>
</dbReference>
<evidence type="ECO:0000256" key="3">
    <source>
        <dbReference type="ARBA" id="ARBA00023163"/>
    </source>
</evidence>
<dbReference type="InterPro" id="IPR004827">
    <property type="entry name" value="bZIP"/>
</dbReference>
<evidence type="ECO:0000256" key="5">
    <source>
        <dbReference type="SAM" id="MobiDB-lite"/>
    </source>
</evidence>
<dbReference type="InterPro" id="IPR051027">
    <property type="entry name" value="bZIP_transcription_factors"/>
</dbReference>
<feature type="compositionally biased region" description="Polar residues" evidence="5">
    <location>
        <begin position="153"/>
        <end position="162"/>
    </location>
</feature>
<name>A0A1E4STC3_9ASCO</name>
<sequence length="525" mass="59483">MTNPNLSAVIMDENAVIETMIAIEKPNADDITEQAPLKRLGSTKKNQNAISMENFHLEPQDFQSFLMMNPPILEYSTSFLVNQPPTNNSTNSQFGFNYPSSPMSYNNATLSSNIQAGNTRQTSQPSEQTGFVASSNAHSFQANAVPFDSHQINDFSSDFTNTQQQQQDLHHQQQQQQYFMPQYQPGAGFPDMANEQQNILPNQSFHHPQLRRRVSISNGQIGQISMMYHKNESKEHDDMQISDPDNLNLQQQDLQQQHLIHSNPFQSQSPIPSAVPLFGTTNDPTLKLQVEPTIQLKKSQPQLKERINNKIKQRTNANKAKQMLPATNITLEDNEDIKVNSNGIPQHQLIYNNEVIFNPNNGPIPGTSAWKKQKILERNRVAASKCRQKKKVLQEKLQQDIDKSQMENRLLMKKNKYLEEKLFAIKSELSNFLKTHPSATLAPFANLTNLFQLQEANLYLEFKAAMKLSDGEDADDVNGDNDDDDDADDDEDLDDLEYDTNDPSGSTSVTDENPDTQRDDDRKST</sequence>
<dbReference type="GO" id="GO:0003700">
    <property type="term" value="F:DNA-binding transcription factor activity"/>
    <property type="evidence" value="ECO:0007669"/>
    <property type="project" value="InterPro"/>
</dbReference>
<feature type="compositionally biased region" description="Basic and acidic residues" evidence="5">
    <location>
        <begin position="515"/>
        <end position="525"/>
    </location>
</feature>
<evidence type="ECO:0000256" key="1">
    <source>
        <dbReference type="ARBA" id="ARBA00004123"/>
    </source>
</evidence>
<feature type="domain" description="BZIP" evidence="6">
    <location>
        <begin position="371"/>
        <end position="432"/>
    </location>
</feature>
<dbReference type="InterPro" id="IPR046347">
    <property type="entry name" value="bZIP_sf"/>
</dbReference>
<evidence type="ECO:0000313" key="8">
    <source>
        <dbReference type="Proteomes" id="UP000094801"/>
    </source>
</evidence>
<dbReference type="PROSITE" id="PS50217">
    <property type="entry name" value="BZIP"/>
    <property type="match status" value="1"/>
</dbReference>
<feature type="compositionally biased region" description="Polar residues" evidence="5">
    <location>
        <begin position="501"/>
        <end position="511"/>
    </location>
</feature>
<dbReference type="PROSITE" id="PS00036">
    <property type="entry name" value="BZIP_BASIC"/>
    <property type="match status" value="1"/>
</dbReference>
<feature type="compositionally biased region" description="Low complexity" evidence="5">
    <location>
        <begin position="163"/>
        <end position="175"/>
    </location>
</feature>
<accession>A0A1E4STC3</accession>
<dbReference type="SUPFAM" id="SSF57959">
    <property type="entry name" value="Leucine zipper domain"/>
    <property type="match status" value="1"/>
</dbReference>
<keyword evidence="2" id="KW-0805">Transcription regulation</keyword>
<dbReference type="CDD" id="cd14687">
    <property type="entry name" value="bZIP_ATF2"/>
    <property type="match status" value="1"/>
</dbReference>
<evidence type="ECO:0000256" key="2">
    <source>
        <dbReference type="ARBA" id="ARBA00023015"/>
    </source>
</evidence>